<keyword evidence="2" id="KW-1133">Transmembrane helix</keyword>
<comment type="caution">
    <text evidence="3">The sequence shown here is derived from an EMBL/GenBank/DDBJ whole genome shotgun (WGS) entry which is preliminary data.</text>
</comment>
<organism evidence="3 4">
    <name type="scientific">Plesiocystis pacifica SIR-1</name>
    <dbReference type="NCBI Taxonomy" id="391625"/>
    <lineage>
        <taxon>Bacteria</taxon>
        <taxon>Pseudomonadati</taxon>
        <taxon>Myxococcota</taxon>
        <taxon>Polyangia</taxon>
        <taxon>Nannocystales</taxon>
        <taxon>Nannocystaceae</taxon>
        <taxon>Plesiocystis</taxon>
    </lineage>
</organism>
<sequence length="157" mass="16856">MLEAVESLLPSMLVITALLAVFALLLLRRSGLELGAADDFDDQLARARAAQGAQSRRSRGATTQRFDAPPRPRVAAPRPSPARAGMDTVRLYSGVTSKLLHCPPSRREHGLPSFSLDMTPIVLEPCAVALPPAATPAQTQVPALAARRPGRVYIRRS</sequence>
<keyword evidence="2" id="KW-0812">Transmembrane</keyword>
<dbReference type="EMBL" id="ABCS01000063">
    <property type="protein sequence ID" value="EDM76532.1"/>
    <property type="molecule type" value="Genomic_DNA"/>
</dbReference>
<keyword evidence="2" id="KW-0472">Membrane</keyword>
<evidence type="ECO:0000256" key="2">
    <source>
        <dbReference type="SAM" id="Phobius"/>
    </source>
</evidence>
<gene>
    <name evidence="3" type="ORF">PPSIR1_23294</name>
</gene>
<evidence type="ECO:0000313" key="4">
    <source>
        <dbReference type="Proteomes" id="UP000005801"/>
    </source>
</evidence>
<evidence type="ECO:0000256" key="1">
    <source>
        <dbReference type="SAM" id="MobiDB-lite"/>
    </source>
</evidence>
<protein>
    <submittedName>
        <fullName evidence="3">Uncharacterized protein</fullName>
    </submittedName>
</protein>
<feature type="transmembrane region" description="Helical" evidence="2">
    <location>
        <begin position="7"/>
        <end position="27"/>
    </location>
</feature>
<reference evidence="3 4" key="1">
    <citation type="submission" date="2007-06" db="EMBL/GenBank/DDBJ databases">
        <authorList>
            <person name="Shimkets L."/>
            <person name="Ferriera S."/>
            <person name="Johnson J."/>
            <person name="Kravitz S."/>
            <person name="Beeson K."/>
            <person name="Sutton G."/>
            <person name="Rogers Y.-H."/>
            <person name="Friedman R."/>
            <person name="Frazier M."/>
            <person name="Venter J.C."/>
        </authorList>
    </citation>
    <scope>NUCLEOTIDE SEQUENCE [LARGE SCALE GENOMIC DNA]</scope>
    <source>
        <strain evidence="3 4">SIR-1</strain>
    </source>
</reference>
<dbReference type="Proteomes" id="UP000005801">
    <property type="component" value="Unassembled WGS sequence"/>
</dbReference>
<name>A6GC83_9BACT</name>
<dbReference type="STRING" id="391625.PPSIR1_23294"/>
<feature type="compositionally biased region" description="Low complexity" evidence="1">
    <location>
        <begin position="73"/>
        <end position="84"/>
    </location>
</feature>
<evidence type="ECO:0000313" key="3">
    <source>
        <dbReference type="EMBL" id="EDM76532.1"/>
    </source>
</evidence>
<feature type="region of interest" description="Disordered" evidence="1">
    <location>
        <begin position="48"/>
        <end position="87"/>
    </location>
</feature>
<keyword evidence="4" id="KW-1185">Reference proteome</keyword>
<dbReference type="RefSeq" id="WP_006974324.1">
    <property type="nucleotide sequence ID" value="NZ_ABCS01000063.1"/>
</dbReference>
<proteinExistence type="predicted"/>
<accession>A6GC83</accession>
<dbReference type="AlphaFoldDB" id="A6GC83"/>